<dbReference type="InterPro" id="IPR016462">
    <property type="entry name" value="ModE"/>
</dbReference>
<gene>
    <name evidence="7" type="primary">modE_1</name>
    <name evidence="8" type="synonym">modE_2</name>
    <name evidence="7" type="ORF">HCR_12350</name>
    <name evidence="8" type="ORF">HCR_13520</name>
</gene>
<dbReference type="RefSeq" id="WP_286335974.1">
    <property type="nucleotide sequence ID" value="NZ_AP027370.1"/>
</dbReference>
<dbReference type="PROSITE" id="PS51866">
    <property type="entry name" value="MOP"/>
    <property type="match status" value="2"/>
</dbReference>
<dbReference type="InterPro" id="IPR036390">
    <property type="entry name" value="WH_DNA-bd_sf"/>
</dbReference>
<dbReference type="PANTHER" id="PTHR30432">
    <property type="entry name" value="TRANSCRIPTIONAL REGULATOR MODE"/>
    <property type="match status" value="1"/>
</dbReference>
<keyword evidence="3 5" id="KW-0500">Molybdenum</keyword>
<organism evidence="7 9">
    <name type="scientific">Hydrogenimonas cancrithermarum</name>
    <dbReference type="NCBI Taxonomy" id="2993563"/>
    <lineage>
        <taxon>Bacteria</taxon>
        <taxon>Pseudomonadati</taxon>
        <taxon>Campylobacterota</taxon>
        <taxon>Epsilonproteobacteria</taxon>
        <taxon>Campylobacterales</taxon>
        <taxon>Hydrogenimonadaceae</taxon>
        <taxon>Hydrogenimonas</taxon>
    </lineage>
</organism>
<dbReference type="Pfam" id="PF00126">
    <property type="entry name" value="HTH_1"/>
    <property type="match status" value="1"/>
</dbReference>
<dbReference type="Pfam" id="PF03459">
    <property type="entry name" value="TOBE"/>
    <property type="match status" value="2"/>
</dbReference>
<evidence type="ECO:0000256" key="1">
    <source>
        <dbReference type="ARBA" id="ARBA00008110"/>
    </source>
</evidence>
<accession>A0ABN6WVF0</accession>
<dbReference type="Proteomes" id="UP001321445">
    <property type="component" value="Chromosome"/>
</dbReference>
<keyword evidence="4" id="KW-0677">Repeat</keyword>
<dbReference type="SUPFAM" id="SSF50331">
    <property type="entry name" value="MOP-like"/>
    <property type="match status" value="2"/>
</dbReference>
<dbReference type="EMBL" id="AP027370">
    <property type="protein sequence ID" value="BDY13040.1"/>
    <property type="molecule type" value="Genomic_DNA"/>
</dbReference>
<dbReference type="NCBIfam" id="TIGR00637">
    <property type="entry name" value="ModE_repress"/>
    <property type="match status" value="1"/>
</dbReference>
<dbReference type="Gene3D" id="1.10.10.10">
    <property type="entry name" value="Winged helix-like DNA-binding domain superfamily/Winged helix DNA-binding domain"/>
    <property type="match status" value="1"/>
</dbReference>
<evidence type="ECO:0000259" key="6">
    <source>
        <dbReference type="PROSITE" id="PS51866"/>
    </source>
</evidence>
<dbReference type="InterPro" id="IPR005116">
    <property type="entry name" value="Transp-assoc_OB_typ1"/>
</dbReference>
<evidence type="ECO:0000313" key="9">
    <source>
        <dbReference type="Proteomes" id="UP001321445"/>
    </source>
</evidence>
<dbReference type="SUPFAM" id="SSF46785">
    <property type="entry name" value="Winged helix' DNA-binding domain"/>
    <property type="match status" value="1"/>
</dbReference>
<evidence type="ECO:0000256" key="4">
    <source>
        <dbReference type="ARBA" id="ARBA00022737"/>
    </source>
</evidence>
<evidence type="ECO:0000313" key="7">
    <source>
        <dbReference type="EMBL" id="BDY12923.1"/>
    </source>
</evidence>
<comment type="similarity">
    <text evidence="1 5">Belongs to the ModE family.</text>
</comment>
<evidence type="ECO:0000256" key="3">
    <source>
        <dbReference type="ARBA" id="ARBA00022505"/>
    </source>
</evidence>
<dbReference type="PANTHER" id="PTHR30432:SF1">
    <property type="entry name" value="DNA-BINDING TRANSCRIPTIONAL DUAL REGULATOR MODE"/>
    <property type="match status" value="1"/>
</dbReference>
<dbReference type="EMBL" id="AP027370">
    <property type="protein sequence ID" value="BDY12923.1"/>
    <property type="molecule type" value="Genomic_DNA"/>
</dbReference>
<feature type="domain" description="Mop" evidence="6">
    <location>
        <begin position="193"/>
        <end position="259"/>
    </location>
</feature>
<dbReference type="InterPro" id="IPR036388">
    <property type="entry name" value="WH-like_DNA-bd_sf"/>
</dbReference>
<keyword evidence="2 5" id="KW-0813">Transport</keyword>
<dbReference type="NCBIfam" id="TIGR00638">
    <property type="entry name" value="Mop"/>
    <property type="match status" value="2"/>
</dbReference>
<evidence type="ECO:0000256" key="5">
    <source>
        <dbReference type="PIRNR" id="PIRNR005763"/>
    </source>
</evidence>
<proteinExistence type="inferred from homology"/>
<dbReference type="PIRSF" id="PIRSF005763">
    <property type="entry name" value="Txn_reg_ModE"/>
    <property type="match status" value="1"/>
</dbReference>
<protein>
    <submittedName>
        <fullName evidence="7">ModE family transcriptional regulator</fullName>
    </submittedName>
</protein>
<dbReference type="InterPro" id="IPR000847">
    <property type="entry name" value="LysR_HTH_N"/>
</dbReference>
<name>A0ABN6WVF0_9BACT</name>
<dbReference type="InterPro" id="IPR003725">
    <property type="entry name" value="ModE-bd_N"/>
</dbReference>
<dbReference type="InterPro" id="IPR004606">
    <property type="entry name" value="Mop_domain"/>
</dbReference>
<evidence type="ECO:0000256" key="2">
    <source>
        <dbReference type="ARBA" id="ARBA00022448"/>
    </source>
</evidence>
<sequence>MKIKSNLWFENEQKAFFGKGRIELLEQIDRYGSISKAAKAMKMSYKAAWDAVNEMNNLSAEPIVVRETGGKGGGGTRLTAKGHEYIRMYKEISTLQQKLFDLLGEQGDALENLLSFGRRLTLQTSARNQYHGTVTSMKSSAVTCEVELTLGGKETIYASITHKSAKAMGIDVGTDLFALIKSNWVLLATEPPTLSARNCLKGTIVSIQNDGLLSEVTLQLQGDNTITAVITSESLNELKFCEGDTAYAVFQSSHVLLAR</sequence>
<dbReference type="InterPro" id="IPR008995">
    <property type="entry name" value="Mo/tungstate-bd_C_term_dom"/>
</dbReference>
<reference evidence="7 9" key="1">
    <citation type="submission" date="2023-03" db="EMBL/GenBank/DDBJ databases">
        <title>Description of Hydrogenimonas sp. ISO32.</title>
        <authorList>
            <person name="Mino S."/>
            <person name="Fukazawa S."/>
            <person name="Sawabe T."/>
        </authorList>
    </citation>
    <scope>NUCLEOTIDE SEQUENCE [LARGE SCALE GENOMIC DNA]</scope>
    <source>
        <strain evidence="7 9">ISO32</strain>
    </source>
</reference>
<feature type="domain" description="Mop" evidence="6">
    <location>
        <begin position="123"/>
        <end position="189"/>
    </location>
</feature>
<evidence type="ECO:0000313" key="8">
    <source>
        <dbReference type="EMBL" id="BDY13040.1"/>
    </source>
</evidence>
<dbReference type="Gene3D" id="2.40.50.100">
    <property type="match status" value="2"/>
</dbReference>
<dbReference type="InterPro" id="IPR051815">
    <property type="entry name" value="Molybdate_resp_trans_reg"/>
</dbReference>
<keyword evidence="9" id="KW-1185">Reference proteome</keyword>